<evidence type="ECO:0000256" key="1">
    <source>
        <dbReference type="SAM" id="MobiDB-lite"/>
    </source>
</evidence>
<dbReference type="Proteomes" id="UP000324585">
    <property type="component" value="Unassembled WGS sequence"/>
</dbReference>
<name>A0A5J4YHZ9_PORPP</name>
<feature type="compositionally biased region" description="Low complexity" evidence="1">
    <location>
        <begin position="165"/>
        <end position="175"/>
    </location>
</feature>
<dbReference type="EMBL" id="VRMN01000028">
    <property type="protein sequence ID" value="KAA8490424.1"/>
    <property type="molecule type" value="Genomic_DNA"/>
</dbReference>
<reference evidence="2" key="2">
    <citation type="submission" date="2019-09" db="EMBL/GenBank/DDBJ databases">
        <title>Expansion of phycobilisome linker gene families in mesophilic red algae.</title>
        <authorList>
            <person name="Lee J."/>
        </authorList>
    </citation>
    <scope>NUCLEOTIDE SEQUENCE [LARGE SCALE GENOMIC DNA]</scope>
    <source>
        <strain evidence="2">CCMP 1328</strain>
        <tissue evidence="2">Unicellular</tissue>
    </source>
</reference>
<comment type="caution">
    <text evidence="2">The sequence shown here is derived from an EMBL/GenBank/DDBJ whole genome shotgun (WGS) entry which is preliminary data.</text>
</comment>
<feature type="compositionally biased region" description="Basic and acidic residues" evidence="1">
    <location>
        <begin position="68"/>
        <end position="81"/>
    </location>
</feature>
<feature type="compositionally biased region" description="Basic and acidic residues" evidence="1">
    <location>
        <begin position="105"/>
        <end position="132"/>
    </location>
</feature>
<dbReference type="EMBL" id="VRMN01000035">
    <property type="protein sequence ID" value="KAA8490293.1"/>
    <property type="molecule type" value="Genomic_DNA"/>
</dbReference>
<evidence type="ECO:0000313" key="2">
    <source>
        <dbReference type="EMBL" id="KAA8490293.1"/>
    </source>
</evidence>
<feature type="region of interest" description="Disordered" evidence="1">
    <location>
        <begin position="388"/>
        <end position="411"/>
    </location>
</feature>
<gene>
    <name evidence="3" type="ORF">FVE85_1213</name>
    <name evidence="2" type="ORF">FVE85_8532</name>
</gene>
<organism evidence="2 4">
    <name type="scientific">Porphyridium purpureum</name>
    <name type="common">Red alga</name>
    <name type="synonym">Porphyridium cruentum</name>
    <dbReference type="NCBI Taxonomy" id="35688"/>
    <lineage>
        <taxon>Eukaryota</taxon>
        <taxon>Rhodophyta</taxon>
        <taxon>Bangiophyceae</taxon>
        <taxon>Porphyridiales</taxon>
        <taxon>Porphyridiaceae</taxon>
        <taxon>Porphyridium</taxon>
    </lineage>
</organism>
<dbReference type="AlphaFoldDB" id="A0A5J4YHZ9"/>
<proteinExistence type="predicted"/>
<keyword evidence="4" id="KW-1185">Reference proteome</keyword>
<evidence type="ECO:0000313" key="4">
    <source>
        <dbReference type="Proteomes" id="UP000324585"/>
    </source>
</evidence>
<sequence length="1196" mass="134403">MENTGKKVADPNPSKGRKVVSGSAQGKGGKATNPAATKKVEPGRASGAGQGSAVRGASSKLKAAVRGHPNDEVERDVEKMPSESAPATASAETVAVGDPIGAKCADAETNPKEDLVKDVGANPKEDPVKDVGAKPSDIVGKASDTAKKSTTPMSSVGRRSPIRAVSVSSDSQSVSARALRGHVPADTGLPAAGAGAEKYASGDSLDAAKMDTDMRVKRTPETNLRDSNAPSGQHAESDVNPNTRRSKRVSTVDKGKRRMSDSIESSEASDADERSRRIRGGLIRSNSASSLRLGAAALNPNTQKTLRGPPGYGRIDMPSGSGSGTYRAPFERRGSSSLPRPGQIPRGYGNVKYDTASYSREDDPGPSYIRGEIRSDIRNVPGIFASRQDPKRARTDTCTLGRSSHPMQQPKSIRRGFSHYDIIDRFSAMYKDASENTYKAIHIEAKENDKVGLHLLDVILNVDFYMRMLTAWSFENKDPHQNFTDGLTGLEFFEVTPCEDSPREDYNGAELPNALLFSNYTVDEYFTDEFAFTSDDCQFLHADIGAYLIQEVPHLATKKTTGYRGRKFASEDYIIRVMNHPSDPTGFTIADSGMFSWMLRDTAMLWDLIRINALNMNNAYARLRFAHPMDNTELMQPAEMRRGFDALGHFESLANEWYAVTCAVQGALACMAYRPCRYTHTASMGNKCDSRYGCSCDDFSYEDVYTNPIGTVERLPVHPLQDVLRGIRYAHRFLLCRKKTMGGDQEQRCIEAAYEHAYYKRSMDARVGFGRNQVTRRMLLAETKEIDVFAYDQVLRKYSDTSTSFSPEMDTMNGYPSGSYLSSVHTITAFHEICAYWPSFQVRVESVIEWRRQWPYNRFSELHARLWVARYHIAWHYFAAQIRITRQIVDQFQSRYVFKDYEKHDPAMNDIIEYFVRAVPAIVEFTWDLFRRAENPVEDDEDEYKVGSRRRRTSARPWEMPPRVWLSPGYIDSITRTMHTDSCTAAIFANVPEVLMWLNPTPHFLHSWQILVEPKDLSNNGFQQRMRDPDIDAMSEYADYGQVRTISDELIKLRILFEPDGLISRRTTTWSRMRHTGEETSMRIGQMNRKLRTELASKYFELAEEHNKSFIGFKHRILQVIRAELAPGTRYSRSNIALKKIIQDCVLVPSSGSFEAFTLAHDQCRDEWNAAAESYKEADTLAEDMAMLDNDSHSIE</sequence>
<accession>A0A5J4YHZ9</accession>
<feature type="compositionally biased region" description="Low complexity" evidence="1">
    <location>
        <begin position="82"/>
        <end position="96"/>
    </location>
</feature>
<evidence type="ECO:0000313" key="3">
    <source>
        <dbReference type="EMBL" id="KAA8490424.1"/>
    </source>
</evidence>
<feature type="region of interest" description="Disordered" evidence="1">
    <location>
        <begin position="1"/>
        <end position="371"/>
    </location>
</feature>
<feature type="compositionally biased region" description="Basic and acidic residues" evidence="1">
    <location>
        <begin position="250"/>
        <end position="261"/>
    </location>
</feature>
<feature type="compositionally biased region" description="Polar residues" evidence="1">
    <location>
        <begin position="396"/>
        <end position="411"/>
    </location>
</feature>
<reference evidence="4" key="1">
    <citation type="journal article" date="2019" name="Nat. Commun.">
        <title>Expansion of phycobilisome linker gene families in mesophilic red algae.</title>
        <authorList>
            <person name="Lee J."/>
            <person name="Kim D."/>
            <person name="Bhattacharya D."/>
            <person name="Yoon H.S."/>
        </authorList>
    </citation>
    <scope>NUCLEOTIDE SEQUENCE [LARGE SCALE GENOMIC DNA]</scope>
    <source>
        <strain evidence="4">CCMP 1328</strain>
    </source>
</reference>
<protein>
    <submittedName>
        <fullName evidence="2">Uncharacterized protein</fullName>
    </submittedName>
</protein>
<feature type="compositionally biased region" description="Basic and acidic residues" evidence="1">
    <location>
        <begin position="206"/>
        <end position="224"/>
    </location>
</feature>
<feature type="compositionally biased region" description="Low complexity" evidence="1">
    <location>
        <begin position="280"/>
        <end position="299"/>
    </location>
</feature>